<feature type="binding site" evidence="9">
    <location>
        <position position="164"/>
    </location>
    <ligand>
        <name>Zn(2+)</name>
        <dbReference type="ChEBI" id="CHEBI:29105"/>
    </ligand>
</feature>
<feature type="domain" description="Glycoside hydrolase family 42 N-terminal" evidence="10">
    <location>
        <begin position="15"/>
        <end position="383"/>
    </location>
</feature>
<feature type="binding site" evidence="9">
    <location>
        <position position="116"/>
    </location>
    <ligand>
        <name>Zn(2+)</name>
        <dbReference type="ChEBI" id="CHEBI:29105"/>
    </ligand>
</feature>
<dbReference type="PANTHER" id="PTHR36447:SF1">
    <property type="entry name" value="BETA-GALACTOSIDASE GANA"/>
    <property type="match status" value="1"/>
</dbReference>
<evidence type="ECO:0000256" key="1">
    <source>
        <dbReference type="ARBA" id="ARBA00001412"/>
    </source>
</evidence>
<evidence type="ECO:0000256" key="3">
    <source>
        <dbReference type="ARBA" id="ARBA00012756"/>
    </source>
</evidence>
<feature type="binding site" evidence="8">
    <location>
        <position position="313"/>
    </location>
    <ligand>
        <name>substrate</name>
    </ligand>
</feature>
<feature type="binding site" evidence="9">
    <location>
        <position position="161"/>
    </location>
    <ligand>
        <name>Zn(2+)</name>
        <dbReference type="ChEBI" id="CHEBI:29105"/>
    </ligand>
</feature>
<dbReference type="GO" id="GO:0046872">
    <property type="term" value="F:metal ion binding"/>
    <property type="evidence" value="ECO:0007669"/>
    <property type="project" value="UniProtKB-KW"/>
</dbReference>
<dbReference type="Gene3D" id="2.60.40.1180">
    <property type="entry name" value="Golgi alpha-mannosidase II"/>
    <property type="match status" value="1"/>
</dbReference>
<dbReference type="InterPro" id="IPR029062">
    <property type="entry name" value="Class_I_gatase-like"/>
</dbReference>
<feature type="binding site" evidence="8">
    <location>
        <position position="112"/>
    </location>
    <ligand>
        <name>substrate</name>
    </ligand>
</feature>
<gene>
    <name evidence="13" type="ORF">E4665_08195</name>
</gene>
<evidence type="ECO:0000313" key="14">
    <source>
        <dbReference type="Proteomes" id="UP000298347"/>
    </source>
</evidence>
<dbReference type="GO" id="GO:0006012">
    <property type="term" value="P:galactose metabolic process"/>
    <property type="evidence" value="ECO:0007669"/>
    <property type="project" value="InterPro"/>
</dbReference>
<feature type="binding site" evidence="8">
    <location>
        <position position="150"/>
    </location>
    <ligand>
        <name>substrate</name>
    </ligand>
</feature>
<feature type="binding site" evidence="9">
    <location>
        <position position="159"/>
    </location>
    <ligand>
        <name>Zn(2+)</name>
        <dbReference type="ChEBI" id="CHEBI:29105"/>
    </ligand>
</feature>
<dbReference type="Gene3D" id="3.40.50.880">
    <property type="match status" value="1"/>
</dbReference>
<dbReference type="Pfam" id="PF02449">
    <property type="entry name" value="Glyco_hydro_42"/>
    <property type="match status" value="1"/>
</dbReference>
<evidence type="ECO:0000256" key="2">
    <source>
        <dbReference type="ARBA" id="ARBA00005940"/>
    </source>
</evidence>
<dbReference type="InterPro" id="IPR003476">
    <property type="entry name" value="Glyco_hydro_42"/>
</dbReference>
<dbReference type="AlphaFoldDB" id="A0A4Z0GN16"/>
<comment type="catalytic activity">
    <reaction evidence="1 6">
        <text>Hydrolysis of terminal non-reducing beta-D-galactose residues in beta-D-galactosides.</text>
        <dbReference type="EC" id="3.2.1.23"/>
    </reaction>
</comment>
<sequence>MLNRHRQKDFYYGGDYNPEQWDESVWAEDMRLMKVAGVNYVSINIFSWARLQPNEDTYDFSILDKIMDMLAANGIYADLATATAAPPAWLARKYPESLPVTIDGVRLLPGSRQHYCPNSPDYRRLAAGLVEQISFRYRNHPALAMWHVNNEFGCHVSECYCSICKAEFQKWLQKKYRTIEQLNQSWSTDFWSQRYYDWEEINLPGKMPTHHNPNQQVDYKRFMNESILRLFKTERDIIKKYTPHVPVMTNLMGLHKPINGFMWAKEMDLVTWDAYPDPFWHEPYEFFMAHDLTRSLKKRPFLLMEQAPGAVNWREQNAVKTPGQMRLWSYEAVAHGADGVMFFQWRASQGGAEKFHSGMVPHSNDENSRSFREVTVLGQELKRCRELVGTTYRADVAIIFDWENWWALELDSRPSNLVRYAPELGTYYRALRELNISVDFIHPDEALEPYRAILAPASYQVSLSFAEKMKEYVRGGGIFLTNYFSGIVDANDRVYLGGYPGAYRDLLGIYVEEFAPLKKGEVHQIKTPWGESSIQIWEECIHLRGAQALATFNNGYLSGMPAVTENSYGAGKTFYVGTHPYKDFLKRLLGGIMTEAQVSAPLNVPEGVEVTVRESPSAKYYFILNHSDTEKMFVTDKEFVDLLTDRPASGIVQIKSMDVKILKSKKR</sequence>
<accession>A0A4Z0GN16</accession>
<dbReference type="SUPFAM" id="SSF51445">
    <property type="entry name" value="(Trans)glycosidases"/>
    <property type="match status" value="1"/>
</dbReference>
<dbReference type="EC" id="3.2.1.23" evidence="3 6"/>
<dbReference type="InterPro" id="IPR013529">
    <property type="entry name" value="Glyco_hydro_42_N"/>
</dbReference>
<evidence type="ECO:0000256" key="6">
    <source>
        <dbReference type="PIRNR" id="PIRNR001084"/>
    </source>
</evidence>
<name>A0A4Z0GN16_9BACL</name>
<evidence type="ECO:0000256" key="9">
    <source>
        <dbReference type="PIRSR" id="PIRSR001084-3"/>
    </source>
</evidence>
<dbReference type="SUPFAM" id="SSF52317">
    <property type="entry name" value="Class I glutamine amidotransferase-like"/>
    <property type="match status" value="1"/>
</dbReference>
<evidence type="ECO:0000259" key="10">
    <source>
        <dbReference type="Pfam" id="PF02449"/>
    </source>
</evidence>
<dbReference type="Gene3D" id="3.20.20.80">
    <property type="entry name" value="Glycosidases"/>
    <property type="match status" value="1"/>
</dbReference>
<reference evidence="13 14" key="1">
    <citation type="journal article" date="2015" name="Int. J. Syst. Evol. Microbiol.">
        <title>Sporolactobacillus shoreae sp. nov. and Sporolactobacillus spathodeae sp. nov., two spore-forming lactic acid bacteria isolated from tree barks in Thailand.</title>
        <authorList>
            <person name="Thamacharoensuk T."/>
            <person name="Kitahara M."/>
            <person name="Ohkuma M."/>
            <person name="Thongchul N."/>
            <person name="Tanasupawat S."/>
        </authorList>
    </citation>
    <scope>NUCLEOTIDE SEQUENCE [LARGE SCALE GENOMIC DNA]</scope>
    <source>
        <strain evidence="13 14">BK92</strain>
    </source>
</reference>
<feature type="active site" description="Nucleophile" evidence="7">
    <location>
        <position position="305"/>
    </location>
</feature>
<comment type="similarity">
    <text evidence="2 6">Belongs to the glycosyl hydrolase 42 family.</text>
</comment>
<protein>
    <recommendedName>
        <fullName evidence="3 6">Beta-galactosidase</fullName>
        <shortName evidence="6">Beta-gal</shortName>
        <ecNumber evidence="3 6">3.2.1.23</ecNumber>
    </recommendedName>
</protein>
<dbReference type="OrthoDB" id="9800974at2"/>
<keyword evidence="4 6" id="KW-0378">Hydrolase</keyword>
<organism evidence="13 14">
    <name type="scientific">Sporolactobacillus shoreae</name>
    <dbReference type="NCBI Taxonomy" id="1465501"/>
    <lineage>
        <taxon>Bacteria</taxon>
        <taxon>Bacillati</taxon>
        <taxon>Bacillota</taxon>
        <taxon>Bacilli</taxon>
        <taxon>Bacillales</taxon>
        <taxon>Sporolactobacillaceae</taxon>
        <taxon>Sporolactobacillus</taxon>
    </lineage>
</organism>
<keyword evidence="9" id="KW-0479">Metal-binding</keyword>
<keyword evidence="5 6" id="KW-0326">Glycosidase</keyword>
<dbReference type="Pfam" id="PF08532">
    <property type="entry name" value="Glyco_hydro_42M"/>
    <property type="match status" value="1"/>
</dbReference>
<feature type="domain" description="Beta-galactosidase C-terminal" evidence="12">
    <location>
        <begin position="607"/>
        <end position="663"/>
    </location>
</feature>
<evidence type="ECO:0000256" key="5">
    <source>
        <dbReference type="ARBA" id="ARBA00023295"/>
    </source>
</evidence>
<evidence type="ECO:0000259" key="11">
    <source>
        <dbReference type="Pfam" id="PF08532"/>
    </source>
</evidence>
<proteinExistence type="inferred from homology"/>
<feature type="active site" description="Proton donor" evidence="7">
    <location>
        <position position="151"/>
    </location>
</feature>
<dbReference type="InterPro" id="IPR017853">
    <property type="entry name" value="GH"/>
</dbReference>
<dbReference type="Proteomes" id="UP000298347">
    <property type="component" value="Unassembled WGS sequence"/>
</dbReference>
<dbReference type="InterPro" id="IPR013738">
    <property type="entry name" value="Beta_galactosidase_Trimer"/>
</dbReference>
<dbReference type="CDD" id="cd03143">
    <property type="entry name" value="A4_beta-galactosidase_middle_domain"/>
    <property type="match status" value="1"/>
</dbReference>
<dbReference type="InterPro" id="IPR013739">
    <property type="entry name" value="Beta_galactosidase_C"/>
</dbReference>
<dbReference type="RefSeq" id="WP_135348302.1">
    <property type="nucleotide sequence ID" value="NZ_SRJD01000007.1"/>
</dbReference>
<dbReference type="Pfam" id="PF08533">
    <property type="entry name" value="Glyco_hydro_42C"/>
    <property type="match status" value="1"/>
</dbReference>
<feature type="domain" description="Beta-galactosidase trimerisation" evidence="11">
    <location>
        <begin position="394"/>
        <end position="598"/>
    </location>
</feature>
<dbReference type="GO" id="GO:0009341">
    <property type="term" value="C:beta-galactosidase complex"/>
    <property type="evidence" value="ECO:0007669"/>
    <property type="project" value="InterPro"/>
</dbReference>
<dbReference type="InterPro" id="IPR013780">
    <property type="entry name" value="Glyco_hydro_b"/>
</dbReference>
<evidence type="ECO:0000256" key="7">
    <source>
        <dbReference type="PIRSR" id="PIRSR001084-1"/>
    </source>
</evidence>
<dbReference type="PIRSF" id="PIRSF001084">
    <property type="entry name" value="B-galactosidase"/>
    <property type="match status" value="1"/>
</dbReference>
<keyword evidence="9" id="KW-0862">Zinc</keyword>
<evidence type="ECO:0000256" key="8">
    <source>
        <dbReference type="PIRSR" id="PIRSR001084-2"/>
    </source>
</evidence>
<evidence type="ECO:0000259" key="12">
    <source>
        <dbReference type="Pfam" id="PF08533"/>
    </source>
</evidence>
<keyword evidence="14" id="KW-1185">Reference proteome</keyword>
<dbReference type="PANTHER" id="PTHR36447">
    <property type="entry name" value="BETA-GALACTOSIDASE GANA"/>
    <property type="match status" value="1"/>
</dbReference>
<evidence type="ECO:0000313" key="13">
    <source>
        <dbReference type="EMBL" id="TGA98492.1"/>
    </source>
</evidence>
<dbReference type="GO" id="GO:0004565">
    <property type="term" value="F:beta-galactosidase activity"/>
    <property type="evidence" value="ECO:0007669"/>
    <property type="project" value="UniProtKB-EC"/>
</dbReference>
<evidence type="ECO:0000256" key="4">
    <source>
        <dbReference type="ARBA" id="ARBA00022801"/>
    </source>
</evidence>
<dbReference type="EMBL" id="SRJD01000007">
    <property type="protein sequence ID" value="TGA98492.1"/>
    <property type="molecule type" value="Genomic_DNA"/>
</dbReference>
<comment type="caution">
    <text evidence="13">The sequence shown here is derived from an EMBL/GenBank/DDBJ whole genome shotgun (WGS) entry which is preliminary data.</text>
</comment>